<dbReference type="InterPro" id="IPR001753">
    <property type="entry name" value="Enoyl-CoA_hydra/iso"/>
</dbReference>
<evidence type="ECO:0000313" key="3">
    <source>
        <dbReference type="Proteomes" id="UP001194746"/>
    </source>
</evidence>
<name>A0AAD4CU72_ASPNN</name>
<gene>
    <name evidence="2" type="ORF">FE257_000390</name>
</gene>
<dbReference type="Proteomes" id="UP001194746">
    <property type="component" value="Unassembled WGS sequence"/>
</dbReference>
<reference evidence="2" key="1">
    <citation type="journal article" date="2019" name="Beilstein J. Org. Chem.">
        <title>Nanangenines: drimane sesquiterpenoids as the dominant metabolite cohort of a novel Australian fungus, Aspergillus nanangensis.</title>
        <authorList>
            <person name="Lacey H.J."/>
            <person name="Gilchrist C.L.M."/>
            <person name="Crombie A."/>
            <person name="Kalaitzis J.A."/>
            <person name="Vuong D."/>
            <person name="Rutledge P.J."/>
            <person name="Turner P."/>
            <person name="Pitt J.I."/>
            <person name="Lacey E."/>
            <person name="Chooi Y.H."/>
            <person name="Piggott A.M."/>
        </authorList>
    </citation>
    <scope>NUCLEOTIDE SEQUENCE</scope>
    <source>
        <strain evidence="2">MST-FP2251</strain>
    </source>
</reference>
<dbReference type="GO" id="GO:0005739">
    <property type="term" value="C:mitochondrion"/>
    <property type="evidence" value="ECO:0007669"/>
    <property type="project" value="TreeGrafter"/>
</dbReference>
<accession>A0AAD4CU72</accession>
<comment type="caution">
    <text evidence="2">The sequence shown here is derived from an EMBL/GenBank/DDBJ whole genome shotgun (WGS) entry which is preliminary data.</text>
</comment>
<dbReference type="PANTHER" id="PTHR11941:SF171">
    <property type="entry name" value="SD19268P"/>
    <property type="match status" value="1"/>
</dbReference>
<dbReference type="NCBIfam" id="NF004795">
    <property type="entry name" value="PRK06143.1"/>
    <property type="match status" value="1"/>
</dbReference>
<dbReference type="EMBL" id="VCAU01000010">
    <property type="protein sequence ID" value="KAF9892801.1"/>
    <property type="molecule type" value="Genomic_DNA"/>
</dbReference>
<dbReference type="PANTHER" id="PTHR11941">
    <property type="entry name" value="ENOYL-COA HYDRATASE-RELATED"/>
    <property type="match status" value="1"/>
</dbReference>
<dbReference type="InterPro" id="IPR029045">
    <property type="entry name" value="ClpP/crotonase-like_dom_sf"/>
</dbReference>
<evidence type="ECO:0000256" key="1">
    <source>
        <dbReference type="ARBA" id="ARBA00005254"/>
    </source>
</evidence>
<dbReference type="GO" id="GO:0006635">
    <property type="term" value="P:fatty acid beta-oxidation"/>
    <property type="evidence" value="ECO:0007669"/>
    <property type="project" value="TreeGrafter"/>
</dbReference>
<organism evidence="2 3">
    <name type="scientific">Aspergillus nanangensis</name>
    <dbReference type="NCBI Taxonomy" id="2582783"/>
    <lineage>
        <taxon>Eukaryota</taxon>
        <taxon>Fungi</taxon>
        <taxon>Dikarya</taxon>
        <taxon>Ascomycota</taxon>
        <taxon>Pezizomycotina</taxon>
        <taxon>Eurotiomycetes</taxon>
        <taxon>Eurotiomycetidae</taxon>
        <taxon>Eurotiales</taxon>
        <taxon>Aspergillaceae</taxon>
        <taxon>Aspergillus</taxon>
        <taxon>Aspergillus subgen. Circumdati</taxon>
    </lineage>
</organism>
<dbReference type="Pfam" id="PF00378">
    <property type="entry name" value="ECH_1"/>
    <property type="match status" value="1"/>
</dbReference>
<comment type="similarity">
    <text evidence="1">Belongs to the enoyl-CoA hydratase/isomerase family.</text>
</comment>
<dbReference type="SUPFAM" id="SSF52096">
    <property type="entry name" value="ClpP/crotonase"/>
    <property type="match status" value="1"/>
</dbReference>
<reference evidence="2" key="2">
    <citation type="submission" date="2020-02" db="EMBL/GenBank/DDBJ databases">
        <authorList>
            <person name="Gilchrist C.L.M."/>
            <person name="Chooi Y.-H."/>
        </authorList>
    </citation>
    <scope>NUCLEOTIDE SEQUENCE</scope>
    <source>
        <strain evidence="2">MST-FP2251</strain>
    </source>
</reference>
<protein>
    <recommendedName>
        <fullName evidence="4">Enoyl-CoA hydratase</fullName>
    </recommendedName>
</protein>
<sequence>MAAKNPQAILTTLAQRLNGQVATVTISRPSKLNSLNSQLLESLTETFREIPKKHKDLIAVVLTGDGSKSFIGGADISEMGSKESPAAARQFITRVHHACKSIRECPVPVIGRVNGYSLGAGLEIAASCDFRVASSNAIFGMPEVKIGVPSVVEAALLPGLIGWGKTRRFLMLGDNISAAEALNWGLVEKVVEPGVLDQAVEAWVAHLEQNGPLAVRRQKALMRQWEELGLEEGIKAGIPAFGQSFEPEGKDGLSEPARLMNEFLAAKEKSKKEKGSSKL</sequence>
<evidence type="ECO:0000313" key="2">
    <source>
        <dbReference type="EMBL" id="KAF9892801.1"/>
    </source>
</evidence>
<dbReference type="AlphaFoldDB" id="A0AAD4CU72"/>
<proteinExistence type="inferred from homology"/>
<dbReference type="Gene3D" id="3.90.226.10">
    <property type="entry name" value="2-enoyl-CoA Hydratase, Chain A, domain 1"/>
    <property type="match status" value="1"/>
</dbReference>
<evidence type="ECO:0008006" key="4">
    <source>
        <dbReference type="Google" id="ProtNLM"/>
    </source>
</evidence>
<dbReference type="CDD" id="cd06558">
    <property type="entry name" value="crotonase-like"/>
    <property type="match status" value="1"/>
</dbReference>
<keyword evidence="3" id="KW-1185">Reference proteome</keyword>